<feature type="binding site" evidence="7 10">
    <location>
        <position position="51"/>
    </location>
    <ligand>
        <name>Mg(2+)</name>
        <dbReference type="ChEBI" id="CHEBI:18420"/>
    </ligand>
</feature>
<dbReference type="GO" id="GO:0032259">
    <property type="term" value="P:methylation"/>
    <property type="evidence" value="ECO:0007669"/>
    <property type="project" value="UniProtKB-KW"/>
</dbReference>
<dbReference type="HAMAP" id="MF_00156">
    <property type="entry name" value="PanB"/>
    <property type="match status" value="1"/>
</dbReference>
<evidence type="ECO:0000256" key="6">
    <source>
        <dbReference type="ARBA" id="ARBA00056497"/>
    </source>
</evidence>
<dbReference type="EMBL" id="PVNL01000138">
    <property type="protein sequence ID" value="PRP95194.1"/>
    <property type="molecule type" value="Genomic_DNA"/>
</dbReference>
<dbReference type="GO" id="GO:0008168">
    <property type="term" value="F:methyltransferase activity"/>
    <property type="evidence" value="ECO:0007669"/>
    <property type="project" value="UniProtKB-KW"/>
</dbReference>
<feature type="binding site" evidence="7 9">
    <location>
        <position position="120"/>
    </location>
    <ligand>
        <name>3-methyl-2-oxobutanoate</name>
        <dbReference type="ChEBI" id="CHEBI:11851"/>
    </ligand>
</feature>
<evidence type="ECO:0000256" key="11">
    <source>
        <dbReference type="SAM" id="MobiDB-lite"/>
    </source>
</evidence>
<keyword evidence="4 7" id="KW-0566">Pantothenate biosynthesis</keyword>
<protein>
    <recommendedName>
        <fullName evidence="7">3-methyl-2-oxobutanoate hydroxymethyltransferase</fullName>
        <ecNumber evidence="7">2.1.2.11</ecNumber>
    </recommendedName>
    <alternativeName>
        <fullName evidence="7">Ketopantoate hydroxymethyltransferase</fullName>
        <shortName evidence="7">KPHMT</shortName>
    </alternativeName>
</protein>
<dbReference type="FunFam" id="3.20.20.60:FF:000003">
    <property type="entry name" value="3-methyl-2-oxobutanoate hydroxymethyltransferase"/>
    <property type="match status" value="1"/>
</dbReference>
<dbReference type="GO" id="GO:0015940">
    <property type="term" value="P:pantothenate biosynthetic process"/>
    <property type="evidence" value="ECO:0007669"/>
    <property type="project" value="UniProtKB-UniRule"/>
</dbReference>
<evidence type="ECO:0000256" key="3">
    <source>
        <dbReference type="ARBA" id="ARBA00011424"/>
    </source>
</evidence>
<evidence type="ECO:0000256" key="10">
    <source>
        <dbReference type="PIRSR" id="PIRSR000388-3"/>
    </source>
</evidence>
<dbReference type="EC" id="2.1.2.11" evidence="7"/>
<dbReference type="NCBIfam" id="NF001452">
    <property type="entry name" value="PRK00311.1"/>
    <property type="match status" value="1"/>
</dbReference>
<feature type="binding site" evidence="7 10">
    <location>
        <position position="122"/>
    </location>
    <ligand>
        <name>Mg(2+)</name>
        <dbReference type="ChEBI" id="CHEBI:18420"/>
    </ligand>
</feature>
<evidence type="ECO:0000256" key="2">
    <source>
        <dbReference type="ARBA" id="ARBA00008676"/>
    </source>
</evidence>
<name>A0A2S9XQQ2_9BACT</name>
<dbReference type="AlphaFoldDB" id="A0A2S9XQQ2"/>
<feature type="binding site" evidence="7 9">
    <location>
        <position position="90"/>
    </location>
    <ligand>
        <name>3-methyl-2-oxobutanoate</name>
        <dbReference type="ChEBI" id="CHEBI:11851"/>
    </ligand>
</feature>
<keyword evidence="7 10" id="KW-0460">Magnesium</keyword>
<dbReference type="UniPathway" id="UPA00028">
    <property type="reaction ID" value="UER00003"/>
</dbReference>
<evidence type="ECO:0000256" key="1">
    <source>
        <dbReference type="ARBA" id="ARBA00005033"/>
    </source>
</evidence>
<evidence type="ECO:0000313" key="12">
    <source>
        <dbReference type="EMBL" id="PRP95194.1"/>
    </source>
</evidence>
<keyword evidence="7" id="KW-0963">Cytoplasm</keyword>
<evidence type="ECO:0000256" key="7">
    <source>
        <dbReference type="HAMAP-Rule" id="MF_00156"/>
    </source>
</evidence>
<organism evidence="12 13">
    <name type="scientific">Enhygromyxa salina</name>
    <dbReference type="NCBI Taxonomy" id="215803"/>
    <lineage>
        <taxon>Bacteria</taxon>
        <taxon>Pseudomonadati</taxon>
        <taxon>Myxococcota</taxon>
        <taxon>Polyangia</taxon>
        <taxon>Nannocystales</taxon>
        <taxon>Nannocystaceae</taxon>
        <taxon>Enhygromyxa</taxon>
    </lineage>
</organism>
<dbReference type="Proteomes" id="UP000238823">
    <property type="component" value="Unassembled WGS sequence"/>
</dbReference>
<comment type="subunit">
    <text evidence="3 7">Homodecamer; pentamer of dimers.</text>
</comment>
<feature type="binding site" evidence="7 10">
    <location>
        <position position="90"/>
    </location>
    <ligand>
        <name>Mg(2+)</name>
        <dbReference type="ChEBI" id="CHEBI:18420"/>
    </ligand>
</feature>
<dbReference type="GO" id="GO:0003864">
    <property type="term" value="F:3-methyl-2-oxobutanoate hydroxymethyltransferase activity"/>
    <property type="evidence" value="ECO:0007669"/>
    <property type="project" value="UniProtKB-UniRule"/>
</dbReference>
<dbReference type="PANTHER" id="PTHR20881">
    <property type="entry name" value="3-METHYL-2-OXOBUTANOATE HYDROXYMETHYLTRANSFERASE"/>
    <property type="match status" value="1"/>
</dbReference>
<evidence type="ECO:0000313" key="13">
    <source>
        <dbReference type="Proteomes" id="UP000238823"/>
    </source>
</evidence>
<dbReference type="Gene3D" id="3.20.20.60">
    <property type="entry name" value="Phosphoenolpyruvate-binding domains"/>
    <property type="match status" value="1"/>
</dbReference>
<evidence type="ECO:0000256" key="5">
    <source>
        <dbReference type="ARBA" id="ARBA00022679"/>
    </source>
</evidence>
<dbReference type="GO" id="GO:0005737">
    <property type="term" value="C:cytoplasm"/>
    <property type="evidence" value="ECO:0007669"/>
    <property type="project" value="UniProtKB-SubCell"/>
</dbReference>
<keyword evidence="7 10" id="KW-0479">Metal-binding</keyword>
<accession>A0A2S9XQQ2</accession>
<keyword evidence="12" id="KW-0489">Methyltransferase</keyword>
<dbReference type="Pfam" id="PF02548">
    <property type="entry name" value="Pantoate_transf"/>
    <property type="match status" value="1"/>
</dbReference>
<reference evidence="12 13" key="1">
    <citation type="submission" date="2018-03" db="EMBL/GenBank/DDBJ databases">
        <title>Draft Genome Sequences of the Obligatory Marine Myxobacteria Enhygromyxa salina SWB007.</title>
        <authorList>
            <person name="Poehlein A."/>
            <person name="Moghaddam J.A."/>
            <person name="Harms H."/>
            <person name="Alanjari M."/>
            <person name="Koenig G.M."/>
            <person name="Daniel R."/>
            <person name="Schaeberle T.F."/>
        </authorList>
    </citation>
    <scope>NUCLEOTIDE SEQUENCE [LARGE SCALE GENOMIC DNA]</scope>
    <source>
        <strain evidence="12 13">SWB007</strain>
    </source>
</reference>
<comment type="similarity">
    <text evidence="2 7">Belongs to the PanB family.</text>
</comment>
<feature type="active site" description="Proton acceptor" evidence="7 8">
    <location>
        <position position="189"/>
    </location>
</feature>
<sequence length="301" mass="32118">MAESIPRKPVTVPDILARKRDGVPIVMVTAYDATFARLIDACDVDIVLVGDSLGMVMQGHEHTLEVTVEHMIYHARCVRRALRCAHLTVDMPFMSYQTSPDLAVANAGRLIKEGGAASIKLEGGAHVLPAIERIVAAGIPVMGHLGLTPQSVHAFGGFKVQARDEQTAERLRDEAAQLERAGCFSIVLEGIPAALATEVSASLTIPTIGIGAGNGCDGQVLVMQDLLGLDDSFKPKFVKRYATLADPVRDAFSAFAADVRSRAFPGPEHSFASKNPRVAAAPDPEPDDHGEPPRRAGYGPR</sequence>
<comment type="caution">
    <text evidence="12">The sequence shown here is derived from an EMBL/GenBank/DDBJ whole genome shotgun (WGS) entry which is preliminary data.</text>
</comment>
<keyword evidence="5 7" id="KW-0808">Transferase</keyword>
<comment type="function">
    <text evidence="6 7">Catalyzes the reversible reaction in which hydroxymethyl group from 5,10-methylenetetrahydrofolate is transferred onto alpha-ketoisovalerate to form ketopantoate.</text>
</comment>
<dbReference type="GO" id="GO:0000287">
    <property type="term" value="F:magnesium ion binding"/>
    <property type="evidence" value="ECO:0007669"/>
    <property type="project" value="TreeGrafter"/>
</dbReference>
<comment type="cofactor">
    <cofactor evidence="7 10">
        <name>Mg(2+)</name>
        <dbReference type="ChEBI" id="CHEBI:18420"/>
    </cofactor>
    <text evidence="7 10">Binds 1 Mg(2+) ion per subunit.</text>
</comment>
<dbReference type="PIRSF" id="PIRSF000388">
    <property type="entry name" value="Pantoate_hydroxy_MeTrfase"/>
    <property type="match status" value="1"/>
</dbReference>
<comment type="subcellular location">
    <subcellularLocation>
        <location evidence="7">Cytoplasm</location>
    </subcellularLocation>
</comment>
<dbReference type="PANTHER" id="PTHR20881:SF0">
    <property type="entry name" value="3-METHYL-2-OXOBUTANOATE HYDROXYMETHYLTRANSFERASE"/>
    <property type="match status" value="1"/>
</dbReference>
<comment type="pathway">
    <text evidence="1 7">Cofactor biosynthesis; (R)-pantothenate biosynthesis; (R)-pantoate from 3-methyl-2-oxobutanoate: step 1/2.</text>
</comment>
<dbReference type="SUPFAM" id="SSF51621">
    <property type="entry name" value="Phosphoenolpyruvate/pyruvate domain"/>
    <property type="match status" value="1"/>
</dbReference>
<dbReference type="RefSeq" id="WP_106094274.1">
    <property type="nucleotide sequence ID" value="NZ_PVNL01000138.1"/>
</dbReference>
<evidence type="ECO:0000256" key="9">
    <source>
        <dbReference type="PIRSR" id="PIRSR000388-2"/>
    </source>
</evidence>
<comment type="catalytic activity">
    <reaction evidence="7">
        <text>(6R)-5,10-methylene-5,6,7,8-tetrahydrofolate + 3-methyl-2-oxobutanoate + H2O = 2-dehydropantoate + (6S)-5,6,7,8-tetrahydrofolate</text>
        <dbReference type="Rhea" id="RHEA:11824"/>
        <dbReference type="ChEBI" id="CHEBI:11561"/>
        <dbReference type="ChEBI" id="CHEBI:11851"/>
        <dbReference type="ChEBI" id="CHEBI:15377"/>
        <dbReference type="ChEBI" id="CHEBI:15636"/>
        <dbReference type="ChEBI" id="CHEBI:57453"/>
        <dbReference type="EC" id="2.1.2.11"/>
    </reaction>
</comment>
<dbReference type="CDD" id="cd06557">
    <property type="entry name" value="KPHMT-like"/>
    <property type="match status" value="1"/>
</dbReference>
<evidence type="ECO:0000256" key="8">
    <source>
        <dbReference type="PIRSR" id="PIRSR000388-1"/>
    </source>
</evidence>
<feature type="binding site" evidence="7 9">
    <location>
        <begin position="51"/>
        <end position="52"/>
    </location>
    <ligand>
        <name>3-methyl-2-oxobutanoate</name>
        <dbReference type="ChEBI" id="CHEBI:11851"/>
    </ligand>
</feature>
<gene>
    <name evidence="7 12" type="primary">panB</name>
    <name evidence="12" type="ORF">ENSA7_75080</name>
</gene>
<dbReference type="InterPro" id="IPR003700">
    <property type="entry name" value="Pantoate_hydroxy_MeTrfase"/>
</dbReference>
<evidence type="ECO:0000256" key="4">
    <source>
        <dbReference type="ARBA" id="ARBA00022655"/>
    </source>
</evidence>
<feature type="region of interest" description="Disordered" evidence="11">
    <location>
        <begin position="265"/>
        <end position="301"/>
    </location>
</feature>
<proteinExistence type="inferred from homology"/>
<dbReference type="NCBIfam" id="TIGR00222">
    <property type="entry name" value="panB"/>
    <property type="match status" value="1"/>
</dbReference>
<dbReference type="OrthoDB" id="9781789at2"/>
<dbReference type="InterPro" id="IPR015813">
    <property type="entry name" value="Pyrv/PenolPyrv_kinase-like_dom"/>
</dbReference>
<dbReference type="InterPro" id="IPR040442">
    <property type="entry name" value="Pyrv_kinase-like_dom_sf"/>
</dbReference>